<dbReference type="PROSITE" id="PS00062">
    <property type="entry name" value="ALDOKETO_REDUCTASE_2"/>
    <property type="match status" value="1"/>
</dbReference>
<evidence type="ECO:0000256" key="2">
    <source>
        <dbReference type="ARBA" id="ARBA00022857"/>
    </source>
</evidence>
<reference evidence="8 9" key="1">
    <citation type="submission" date="2019-08" db="EMBL/GenBank/DDBJ databases">
        <title>Genome of Phaeodactylibacter luteus.</title>
        <authorList>
            <person name="Bowman J.P."/>
        </authorList>
    </citation>
    <scope>NUCLEOTIDE SEQUENCE [LARGE SCALE GENOMIC DNA]</scope>
    <source>
        <strain evidence="8 9">KCTC 42180</strain>
    </source>
</reference>
<dbReference type="Pfam" id="PF00248">
    <property type="entry name" value="Aldo_ket_red"/>
    <property type="match status" value="1"/>
</dbReference>
<dbReference type="PANTHER" id="PTHR11732">
    <property type="entry name" value="ALDO/KETO REDUCTASE"/>
    <property type="match status" value="1"/>
</dbReference>
<dbReference type="EMBL" id="VOOR01000026">
    <property type="protein sequence ID" value="TXB62671.1"/>
    <property type="molecule type" value="Genomic_DNA"/>
</dbReference>
<dbReference type="PRINTS" id="PR00069">
    <property type="entry name" value="ALDKETRDTASE"/>
</dbReference>
<feature type="active site" description="Proton donor" evidence="4">
    <location>
        <position position="48"/>
    </location>
</feature>
<evidence type="ECO:0000256" key="4">
    <source>
        <dbReference type="PIRSR" id="PIRSR000097-1"/>
    </source>
</evidence>
<dbReference type="GO" id="GO:0016491">
    <property type="term" value="F:oxidoreductase activity"/>
    <property type="evidence" value="ECO:0007669"/>
    <property type="project" value="UniProtKB-KW"/>
</dbReference>
<sequence length="317" mass="34878">MKTLPFTNQDQMPAIGLGTWKSKPGEVRDAVYTAIEAGYRHIDCAPIYGNEKEVGEGISKAIADGHAKREELWVTSKLWNSAHRRNAVLPALQQTLADLGLEYLDLYLIHWPVAHKDGVVNPASGNDFLSLEQLPISETWEGMEEAAGQGLARHIGVSNFHLGRVQELVNGSRIPPEMNQVELHPFLPQQQLLEGCRKLGVHLTAYSPLGSGDRATGMKAADEPSLLSHTLVKEIAEMRGATPGQVLIQWAVQRGTAVIPKSVNPGRIRENLAAAQVGLQPEDVKLLDQIGQAYRFIDGTFWTREGSPYTLKDLWGE</sequence>
<comment type="similarity">
    <text evidence="1">Belongs to the aldo/keto reductase family.</text>
</comment>
<proteinExistence type="inferred from homology"/>
<dbReference type="PROSITE" id="PS00063">
    <property type="entry name" value="ALDOKETO_REDUCTASE_3"/>
    <property type="match status" value="1"/>
</dbReference>
<evidence type="ECO:0000256" key="1">
    <source>
        <dbReference type="ARBA" id="ARBA00007905"/>
    </source>
</evidence>
<dbReference type="InterPro" id="IPR020471">
    <property type="entry name" value="AKR"/>
</dbReference>
<name>A0A5C6RJY9_9BACT</name>
<dbReference type="SUPFAM" id="SSF51430">
    <property type="entry name" value="NAD(P)-linked oxidoreductase"/>
    <property type="match status" value="1"/>
</dbReference>
<evidence type="ECO:0000259" key="7">
    <source>
        <dbReference type="Pfam" id="PF00248"/>
    </source>
</evidence>
<keyword evidence="3" id="KW-0560">Oxidoreductase</keyword>
<dbReference type="PIRSF" id="PIRSF000097">
    <property type="entry name" value="AKR"/>
    <property type="match status" value="1"/>
</dbReference>
<gene>
    <name evidence="8" type="ORF">FRY97_13095</name>
</gene>
<feature type="binding site" evidence="5">
    <location>
        <position position="110"/>
    </location>
    <ligand>
        <name>substrate</name>
    </ligand>
</feature>
<dbReference type="Proteomes" id="UP000321580">
    <property type="component" value="Unassembled WGS sequence"/>
</dbReference>
<dbReference type="OrthoDB" id="9804790at2"/>
<keyword evidence="9" id="KW-1185">Reference proteome</keyword>
<dbReference type="InterPro" id="IPR036812">
    <property type="entry name" value="NAD(P)_OxRdtase_dom_sf"/>
</dbReference>
<evidence type="ECO:0000313" key="9">
    <source>
        <dbReference type="Proteomes" id="UP000321580"/>
    </source>
</evidence>
<dbReference type="InterPro" id="IPR023210">
    <property type="entry name" value="NADP_OxRdtase_dom"/>
</dbReference>
<comment type="caution">
    <text evidence="8">The sequence shown here is derived from an EMBL/GenBank/DDBJ whole genome shotgun (WGS) entry which is preliminary data.</text>
</comment>
<dbReference type="AlphaFoldDB" id="A0A5C6RJY9"/>
<evidence type="ECO:0000256" key="5">
    <source>
        <dbReference type="PIRSR" id="PIRSR000097-2"/>
    </source>
</evidence>
<keyword evidence="2" id="KW-0521">NADP</keyword>
<organism evidence="8 9">
    <name type="scientific">Phaeodactylibacter luteus</name>
    <dbReference type="NCBI Taxonomy" id="1564516"/>
    <lineage>
        <taxon>Bacteria</taxon>
        <taxon>Pseudomonadati</taxon>
        <taxon>Bacteroidota</taxon>
        <taxon>Saprospiria</taxon>
        <taxon>Saprospirales</taxon>
        <taxon>Haliscomenobacteraceae</taxon>
        <taxon>Phaeodactylibacter</taxon>
    </lineage>
</organism>
<dbReference type="FunFam" id="3.20.20.100:FF:000006">
    <property type="entry name" value="Aldo-keto reductase family 1 member A1"/>
    <property type="match status" value="1"/>
</dbReference>
<feature type="domain" description="NADP-dependent oxidoreductase" evidence="7">
    <location>
        <begin position="15"/>
        <end position="290"/>
    </location>
</feature>
<protein>
    <submittedName>
        <fullName evidence="8">Aldo/keto reductase</fullName>
    </submittedName>
</protein>
<evidence type="ECO:0000256" key="6">
    <source>
        <dbReference type="PIRSR" id="PIRSR000097-3"/>
    </source>
</evidence>
<dbReference type="PROSITE" id="PS00798">
    <property type="entry name" value="ALDOKETO_REDUCTASE_1"/>
    <property type="match status" value="1"/>
</dbReference>
<dbReference type="Gene3D" id="3.20.20.100">
    <property type="entry name" value="NADP-dependent oxidoreductase domain"/>
    <property type="match status" value="1"/>
</dbReference>
<accession>A0A5C6RJY9</accession>
<dbReference type="RefSeq" id="WP_147167996.1">
    <property type="nucleotide sequence ID" value="NZ_VOOR01000026.1"/>
</dbReference>
<feature type="site" description="Lowers pKa of active site Tyr" evidence="6">
    <location>
        <position position="77"/>
    </location>
</feature>
<dbReference type="InterPro" id="IPR018170">
    <property type="entry name" value="Aldo/ket_reductase_CS"/>
</dbReference>
<evidence type="ECO:0000256" key="3">
    <source>
        <dbReference type="ARBA" id="ARBA00023002"/>
    </source>
</evidence>
<evidence type="ECO:0000313" key="8">
    <source>
        <dbReference type="EMBL" id="TXB62671.1"/>
    </source>
</evidence>